<dbReference type="PANTHER" id="PTHR13505:SF7">
    <property type="entry name" value="TRANSMEMBRANE PROTEIN 208"/>
    <property type="match status" value="1"/>
</dbReference>
<keyword evidence="3 8" id="KW-0812">Transmembrane</keyword>
<evidence type="ECO:0000313" key="10">
    <source>
        <dbReference type="Proteomes" id="UP001497392"/>
    </source>
</evidence>
<dbReference type="InterPro" id="IPR008506">
    <property type="entry name" value="SND2/TMEM208"/>
</dbReference>
<keyword evidence="4" id="KW-0256">Endoplasmic reticulum</keyword>
<feature type="transmembrane region" description="Helical" evidence="8">
    <location>
        <begin position="115"/>
        <end position="134"/>
    </location>
</feature>
<protein>
    <submittedName>
        <fullName evidence="9">G10758 protein</fullName>
    </submittedName>
</protein>
<evidence type="ECO:0000256" key="3">
    <source>
        <dbReference type="ARBA" id="ARBA00022692"/>
    </source>
</evidence>
<evidence type="ECO:0000256" key="4">
    <source>
        <dbReference type="ARBA" id="ARBA00022824"/>
    </source>
</evidence>
<feature type="compositionally biased region" description="Basic and acidic residues" evidence="7">
    <location>
        <begin position="147"/>
        <end position="168"/>
    </location>
</feature>
<keyword evidence="5 8" id="KW-1133">Transmembrane helix</keyword>
<evidence type="ECO:0000256" key="5">
    <source>
        <dbReference type="ARBA" id="ARBA00022989"/>
    </source>
</evidence>
<comment type="caution">
    <text evidence="9">The sequence shown here is derived from an EMBL/GenBank/DDBJ whole genome shotgun (WGS) entry which is preliminary data.</text>
</comment>
<feature type="transmembrane region" description="Helical" evidence="8">
    <location>
        <begin position="45"/>
        <end position="65"/>
    </location>
</feature>
<evidence type="ECO:0000256" key="2">
    <source>
        <dbReference type="ARBA" id="ARBA00009950"/>
    </source>
</evidence>
<evidence type="ECO:0000256" key="6">
    <source>
        <dbReference type="ARBA" id="ARBA00023136"/>
    </source>
</evidence>
<comment type="similarity">
    <text evidence="2">Belongs to the TMEM208 family.</text>
</comment>
<feature type="region of interest" description="Disordered" evidence="7">
    <location>
        <begin position="144"/>
        <end position="174"/>
    </location>
</feature>
<proteinExistence type="inferred from homology"/>
<dbReference type="EMBL" id="CAXHTA020000017">
    <property type="protein sequence ID" value="CAL5227742.1"/>
    <property type="molecule type" value="Genomic_DNA"/>
</dbReference>
<accession>A0ABP1G6K8</accession>
<dbReference type="Proteomes" id="UP001497392">
    <property type="component" value="Unassembled WGS sequence"/>
</dbReference>
<evidence type="ECO:0000256" key="8">
    <source>
        <dbReference type="SAM" id="Phobius"/>
    </source>
</evidence>
<keyword evidence="6 8" id="KW-0472">Membrane</keyword>
<evidence type="ECO:0000256" key="1">
    <source>
        <dbReference type="ARBA" id="ARBA00004477"/>
    </source>
</evidence>
<comment type="subcellular location">
    <subcellularLocation>
        <location evidence="1">Endoplasmic reticulum membrane</location>
        <topology evidence="1">Multi-pass membrane protein</topology>
    </subcellularLocation>
</comment>
<dbReference type="Pfam" id="PF05620">
    <property type="entry name" value="TMEM208_SND2"/>
    <property type="match status" value="1"/>
</dbReference>
<evidence type="ECO:0000313" key="9">
    <source>
        <dbReference type="EMBL" id="CAL5227742.1"/>
    </source>
</evidence>
<reference evidence="9 10" key="1">
    <citation type="submission" date="2024-06" db="EMBL/GenBank/DDBJ databases">
        <authorList>
            <person name="Kraege A."/>
            <person name="Thomma B."/>
        </authorList>
    </citation>
    <scope>NUCLEOTIDE SEQUENCE [LARGE SCALE GENOMIC DNA]</scope>
</reference>
<gene>
    <name evidence="9" type="primary">g10758</name>
    <name evidence="9" type="ORF">VP750_LOCUS9648</name>
</gene>
<sequence length="174" mass="19368">MAKAGAKTRVVANAKRLKILKIIILAANVLHVSVKLILFRQSSSLWSWIGFAATSVIYVLCYASLAGMAEPTYGPSGELEDGGADLSMGGMCSYYHDLIYLAAIVQVASIVSDRIWWSFLVVPAYGLYVLWGTLRPFLGSILGSGPKEVEREETPAEKKRREKQERKQNRPRYR</sequence>
<name>A0ABP1G6K8_9CHLO</name>
<dbReference type="PANTHER" id="PTHR13505">
    <property type="entry name" value="TRANSMEMBRANE PROTEIN 208"/>
    <property type="match status" value="1"/>
</dbReference>
<feature type="transmembrane region" description="Helical" evidence="8">
    <location>
        <begin position="86"/>
        <end position="109"/>
    </location>
</feature>
<evidence type="ECO:0000256" key="7">
    <source>
        <dbReference type="SAM" id="MobiDB-lite"/>
    </source>
</evidence>
<organism evidence="9 10">
    <name type="scientific">Coccomyxa viridis</name>
    <dbReference type="NCBI Taxonomy" id="1274662"/>
    <lineage>
        <taxon>Eukaryota</taxon>
        <taxon>Viridiplantae</taxon>
        <taxon>Chlorophyta</taxon>
        <taxon>core chlorophytes</taxon>
        <taxon>Trebouxiophyceae</taxon>
        <taxon>Trebouxiophyceae incertae sedis</taxon>
        <taxon>Coccomyxaceae</taxon>
        <taxon>Coccomyxa</taxon>
    </lineage>
</organism>
<keyword evidence="10" id="KW-1185">Reference proteome</keyword>